<dbReference type="EMBL" id="BK015306">
    <property type="protein sequence ID" value="DAE00633.1"/>
    <property type="molecule type" value="Genomic_DNA"/>
</dbReference>
<accession>A0A8S5P2I5</accession>
<name>A0A8S5P2I5_9CAUD</name>
<keyword evidence="1" id="KW-0804">Transcription</keyword>
<protein>
    <submittedName>
        <fullName evidence="1">DNA-directed RNA polymerase subunit alpha</fullName>
    </submittedName>
</protein>
<organism evidence="1">
    <name type="scientific">Myoviridae sp. ctakU3</name>
    <dbReference type="NCBI Taxonomy" id="2825135"/>
    <lineage>
        <taxon>Viruses</taxon>
        <taxon>Duplodnaviria</taxon>
        <taxon>Heunggongvirae</taxon>
        <taxon>Uroviricota</taxon>
        <taxon>Caudoviricetes</taxon>
    </lineage>
</organism>
<proteinExistence type="predicted"/>
<reference evidence="1" key="1">
    <citation type="journal article" date="2021" name="Proc. Natl. Acad. Sci. U.S.A.">
        <title>A Catalog of Tens of Thousands of Viruses from Human Metagenomes Reveals Hidden Associations with Chronic Diseases.</title>
        <authorList>
            <person name="Tisza M.J."/>
            <person name="Buck C.B."/>
        </authorList>
    </citation>
    <scope>NUCLEOTIDE SEQUENCE</scope>
    <source>
        <strain evidence="1">CtakU3</strain>
    </source>
</reference>
<sequence length="138" mass="15744">MDEIERLLGNWGRWAYDDHRTRKGVSDIQIVLNRLKLYGGKGSSSEDDRAAPTAIRTQIDEAEAMRIDKAICALPSVRVDDKKAIKLLQMVYITWWVSFPSACRQCGLSTIQGRESIKITKERLSRILEGQELFFGEI</sequence>
<evidence type="ECO:0000313" key="1">
    <source>
        <dbReference type="EMBL" id="DAE00633.1"/>
    </source>
</evidence>
<dbReference type="GO" id="GO:0000428">
    <property type="term" value="C:DNA-directed RNA polymerase complex"/>
    <property type="evidence" value="ECO:0007669"/>
    <property type="project" value="UniProtKB-KW"/>
</dbReference>
<keyword evidence="1" id="KW-0240">DNA-directed RNA polymerase</keyword>